<sequence>MSRIPDRKTLEGLKRADLQKLCKDHGLKANLKSDALIELLIETSKPLRRPPTTIPRRAPSIRVISRSSAGSRPRDRSGGTVIIHDTDDEGETNGNAGNKASTSQVRPPTRTDPTPHTLPNRTTRKAKETQYRLGVGRPTVAGGSGARTITRSTIASKAKKVRPSITSKPSEAAIPEEEVPSEIPKAGPSGVPHDGPTHAPTPIPPVPPPTAQTQPIPGFQDLKSMLAELVNPLREQVQALQTELHSVSGRLAHVNSLESKVVELTNEIATLRSQNAHSDNQVTDLQNHHTTDDGLNRLESNNGTLHRGSSAVPVDTRTSEHPGLTTSTLGKRHRDPRDRERPSGTRNGGRSNQELRPLAKRPKLQENAEAGPSTLTLGRNIILDDDDDIVEPVHIAPGPAFTIYSGPEEPPEPEPFDPAPPTTRLSDLFPIATPGPSSTGVATSTASAHENQIPTTGGINSAFNFIFPTSDFQPVTSTPAGGPLEMGIPAFPFPEPPTSPTPGSGNGPTGGFIDRGGRRERNDPFRPHGAPSRPPSRPSRPRSSASNRGRSDSTHSHTRPTGLTMPHSSQSSEPPCISPAALMRTALPAVPETDLERTPAQPRRNPAPIVGMGIGVGVVGLPFTMGMGMIPDTPGGPPLKRTMYGTELDADTRFGDFGVEGVAMGFWTGAAPRI</sequence>
<dbReference type="EMBL" id="JANAWD010000606">
    <property type="protein sequence ID" value="KAJ3477332.1"/>
    <property type="molecule type" value="Genomic_DNA"/>
</dbReference>
<name>A0AAD5YBW1_9APHY</name>
<evidence type="ECO:0008006" key="4">
    <source>
        <dbReference type="Google" id="ProtNLM"/>
    </source>
</evidence>
<comment type="caution">
    <text evidence="2">The sequence shown here is derived from an EMBL/GenBank/DDBJ whole genome shotgun (WGS) entry which is preliminary data.</text>
</comment>
<feature type="region of interest" description="Disordered" evidence="1">
    <location>
        <begin position="155"/>
        <end position="216"/>
    </location>
</feature>
<feature type="compositionally biased region" description="Low complexity" evidence="1">
    <location>
        <begin position="50"/>
        <end position="62"/>
    </location>
</feature>
<reference evidence="2" key="1">
    <citation type="submission" date="2022-07" db="EMBL/GenBank/DDBJ databases">
        <title>Genome Sequence of Physisporinus lineatus.</title>
        <authorList>
            <person name="Buettner E."/>
        </authorList>
    </citation>
    <scope>NUCLEOTIDE SEQUENCE</scope>
    <source>
        <strain evidence="2">VT162</strain>
    </source>
</reference>
<feature type="compositionally biased region" description="Pro residues" evidence="1">
    <location>
        <begin position="491"/>
        <end position="500"/>
    </location>
</feature>
<organism evidence="2 3">
    <name type="scientific">Meripilus lineatus</name>
    <dbReference type="NCBI Taxonomy" id="2056292"/>
    <lineage>
        <taxon>Eukaryota</taxon>
        <taxon>Fungi</taxon>
        <taxon>Dikarya</taxon>
        <taxon>Basidiomycota</taxon>
        <taxon>Agaricomycotina</taxon>
        <taxon>Agaricomycetes</taxon>
        <taxon>Polyporales</taxon>
        <taxon>Meripilaceae</taxon>
        <taxon>Meripilus</taxon>
    </lineage>
</organism>
<evidence type="ECO:0000256" key="1">
    <source>
        <dbReference type="SAM" id="MobiDB-lite"/>
    </source>
</evidence>
<feature type="compositionally biased region" description="Low complexity" evidence="1">
    <location>
        <begin position="107"/>
        <end position="119"/>
    </location>
</feature>
<feature type="region of interest" description="Disordered" evidence="1">
    <location>
        <begin position="589"/>
        <end position="608"/>
    </location>
</feature>
<feature type="compositionally biased region" description="Polar residues" evidence="1">
    <location>
        <begin position="273"/>
        <end position="285"/>
    </location>
</feature>
<keyword evidence="3" id="KW-1185">Reference proteome</keyword>
<proteinExistence type="predicted"/>
<evidence type="ECO:0000313" key="2">
    <source>
        <dbReference type="EMBL" id="KAJ3477332.1"/>
    </source>
</evidence>
<feature type="compositionally biased region" description="Polar residues" evidence="1">
    <location>
        <begin position="92"/>
        <end position="106"/>
    </location>
</feature>
<feature type="region of interest" description="Disordered" evidence="1">
    <location>
        <begin position="474"/>
        <end position="577"/>
    </location>
</feature>
<dbReference type="Proteomes" id="UP001212997">
    <property type="component" value="Unassembled WGS sequence"/>
</dbReference>
<feature type="compositionally biased region" description="Basic and acidic residues" evidence="1">
    <location>
        <begin position="515"/>
        <end position="526"/>
    </location>
</feature>
<evidence type="ECO:0000313" key="3">
    <source>
        <dbReference type="Proteomes" id="UP001212997"/>
    </source>
</evidence>
<dbReference type="AlphaFoldDB" id="A0AAD5YBW1"/>
<feature type="compositionally biased region" description="Pro residues" evidence="1">
    <location>
        <begin position="199"/>
        <end position="210"/>
    </location>
</feature>
<feature type="compositionally biased region" description="Polar residues" evidence="1">
    <location>
        <begin position="344"/>
        <end position="354"/>
    </location>
</feature>
<gene>
    <name evidence="2" type="ORF">NLI96_g10532</name>
</gene>
<feature type="compositionally biased region" description="Gly residues" evidence="1">
    <location>
        <begin position="504"/>
        <end position="514"/>
    </location>
</feature>
<feature type="region of interest" description="Disordered" evidence="1">
    <location>
        <begin position="47"/>
        <end position="130"/>
    </location>
</feature>
<accession>A0AAD5YBW1</accession>
<protein>
    <recommendedName>
        <fullName evidence="4">SAP domain-containing protein</fullName>
    </recommendedName>
</protein>
<feature type="region of interest" description="Disordered" evidence="1">
    <location>
        <begin position="273"/>
        <end position="372"/>
    </location>
</feature>
<feature type="compositionally biased region" description="Basic and acidic residues" evidence="1">
    <location>
        <begin position="286"/>
        <end position="296"/>
    </location>
</feature>